<dbReference type="AlphaFoldDB" id="A0A395J2R3"/>
<dbReference type="Proteomes" id="UP000249056">
    <property type="component" value="Unassembled WGS sequence"/>
</dbReference>
<dbReference type="EMBL" id="QKRW01000006">
    <property type="protein sequence ID" value="RAL66418.1"/>
    <property type="molecule type" value="Genomic_DNA"/>
</dbReference>
<feature type="compositionally biased region" description="Basic and acidic residues" evidence="1">
    <location>
        <begin position="78"/>
        <end position="91"/>
    </location>
</feature>
<evidence type="ECO:0000256" key="2">
    <source>
        <dbReference type="SAM" id="Phobius"/>
    </source>
</evidence>
<dbReference type="OrthoDB" id="5215637at2759"/>
<sequence>MTTSAANPQNSIQAQNQNQVESQGIQTTLTKLFENPNMGIIITGASAFVLILLAGIFIFCIRRRKRSRVTNKLGQSQDETRRGYESEKEIGENIAKGEGSRDGDASMGVFVTVSEKFRGLKGKANIREKEDERRSREFDGALGGGIYLEGGTMGRGRPFVKGVEGLSRGERGINVRDTKYVSPNIPLFSSPSFNAPRIPPSIPVSPLQPLQSRESRNSTRSFESGSSGSRYSRATMGEMLRMPIRLDMPVPYRPSPIGSEGSYRMFSTEEQQGLGVALGFMGVDEQWQEQPRGFI</sequence>
<gene>
    <name evidence="3" type="ORF">DID88_006109</name>
</gene>
<name>A0A395J2R3_9HELO</name>
<keyword evidence="2" id="KW-0812">Transmembrane</keyword>
<keyword evidence="2" id="KW-0472">Membrane</keyword>
<feature type="compositionally biased region" description="Low complexity" evidence="1">
    <location>
        <begin position="218"/>
        <end position="231"/>
    </location>
</feature>
<keyword evidence="4" id="KW-1185">Reference proteome</keyword>
<evidence type="ECO:0000256" key="1">
    <source>
        <dbReference type="SAM" id="MobiDB-lite"/>
    </source>
</evidence>
<feature type="region of interest" description="Disordered" evidence="1">
    <location>
        <begin position="192"/>
        <end position="231"/>
    </location>
</feature>
<protein>
    <submittedName>
        <fullName evidence="3">Uncharacterized protein</fullName>
    </submittedName>
</protein>
<feature type="region of interest" description="Disordered" evidence="1">
    <location>
        <begin position="69"/>
        <end position="102"/>
    </location>
</feature>
<feature type="transmembrane region" description="Helical" evidence="2">
    <location>
        <begin position="38"/>
        <end position="61"/>
    </location>
</feature>
<reference evidence="3 4" key="1">
    <citation type="submission" date="2018-06" db="EMBL/GenBank/DDBJ databases">
        <title>Genome Sequence of the Brown Rot Fungal Pathogen Monilinia fructigena.</title>
        <authorList>
            <person name="Landi L."/>
            <person name="De Miccolis Angelini R.M."/>
            <person name="Pollastro S."/>
            <person name="Abate D."/>
            <person name="Faretra F."/>
            <person name="Romanazzi G."/>
        </authorList>
    </citation>
    <scope>NUCLEOTIDE SEQUENCE [LARGE SCALE GENOMIC DNA]</scope>
    <source>
        <strain evidence="3 4">Mfrg269</strain>
    </source>
</reference>
<accession>A0A395J2R3</accession>
<feature type="region of interest" description="Disordered" evidence="1">
    <location>
        <begin position="1"/>
        <end position="20"/>
    </location>
</feature>
<comment type="caution">
    <text evidence="3">The sequence shown here is derived from an EMBL/GenBank/DDBJ whole genome shotgun (WGS) entry which is preliminary data.</text>
</comment>
<keyword evidence="2" id="KW-1133">Transmembrane helix</keyword>
<proteinExistence type="predicted"/>
<evidence type="ECO:0000313" key="4">
    <source>
        <dbReference type="Proteomes" id="UP000249056"/>
    </source>
</evidence>
<evidence type="ECO:0000313" key="3">
    <source>
        <dbReference type="EMBL" id="RAL66418.1"/>
    </source>
</evidence>
<organism evidence="3 4">
    <name type="scientific">Monilinia fructigena</name>
    <dbReference type="NCBI Taxonomy" id="38457"/>
    <lineage>
        <taxon>Eukaryota</taxon>
        <taxon>Fungi</taxon>
        <taxon>Dikarya</taxon>
        <taxon>Ascomycota</taxon>
        <taxon>Pezizomycotina</taxon>
        <taxon>Leotiomycetes</taxon>
        <taxon>Helotiales</taxon>
        <taxon>Sclerotiniaceae</taxon>
        <taxon>Monilinia</taxon>
    </lineage>
</organism>